<dbReference type="HOGENOM" id="CLU_2217451_0_0_9"/>
<dbReference type="KEGG" id="amt:Amet_4556"/>
<feature type="transmembrane region" description="Helical" evidence="1">
    <location>
        <begin position="31"/>
        <end position="49"/>
    </location>
</feature>
<name>A6TWR0_ALKMQ</name>
<sequence length="106" mass="12000">MGKKAQPTKQTQQLIKAYEKGKFKYIFRHGVLNWGITTGFIFLLIVGVVRNGLSLSQISEDIFSTNGILTLMIFCALGAVWGNMMWGWIKKEVEKGQYNQGKKAKK</sequence>
<protein>
    <submittedName>
        <fullName evidence="2">Uncharacterized protein</fullName>
    </submittedName>
</protein>
<keyword evidence="1" id="KW-0472">Membrane</keyword>
<reference evidence="3" key="1">
    <citation type="journal article" date="2016" name="Genome Announc.">
        <title>Complete genome sequence of Alkaliphilus metalliredigens strain QYMF, an alkaliphilic and metal-reducing bacterium isolated from borax-contaminated leachate ponds.</title>
        <authorList>
            <person name="Hwang C."/>
            <person name="Copeland A."/>
            <person name="Lucas S."/>
            <person name="Lapidus A."/>
            <person name="Barry K."/>
            <person name="Detter J.C."/>
            <person name="Glavina Del Rio T."/>
            <person name="Hammon N."/>
            <person name="Israni S."/>
            <person name="Dalin E."/>
            <person name="Tice H."/>
            <person name="Pitluck S."/>
            <person name="Chertkov O."/>
            <person name="Brettin T."/>
            <person name="Bruce D."/>
            <person name="Han C."/>
            <person name="Schmutz J."/>
            <person name="Larimer F."/>
            <person name="Land M.L."/>
            <person name="Hauser L."/>
            <person name="Kyrpides N."/>
            <person name="Mikhailova N."/>
            <person name="Ye Q."/>
            <person name="Zhou J."/>
            <person name="Richardson P."/>
            <person name="Fields M.W."/>
        </authorList>
    </citation>
    <scope>NUCLEOTIDE SEQUENCE [LARGE SCALE GENOMIC DNA]</scope>
    <source>
        <strain evidence="3">QYMF</strain>
    </source>
</reference>
<gene>
    <name evidence="2" type="ordered locus">Amet_4556</name>
</gene>
<organism evidence="2 3">
    <name type="scientific">Alkaliphilus metalliredigens (strain QYMF)</name>
    <dbReference type="NCBI Taxonomy" id="293826"/>
    <lineage>
        <taxon>Bacteria</taxon>
        <taxon>Bacillati</taxon>
        <taxon>Bacillota</taxon>
        <taxon>Clostridia</taxon>
        <taxon>Peptostreptococcales</taxon>
        <taxon>Natronincolaceae</taxon>
        <taxon>Alkaliphilus</taxon>
    </lineage>
</organism>
<proteinExistence type="predicted"/>
<dbReference type="AlphaFoldDB" id="A6TWR0"/>
<keyword evidence="3" id="KW-1185">Reference proteome</keyword>
<dbReference type="STRING" id="293826.Amet_4556"/>
<evidence type="ECO:0000313" key="2">
    <source>
        <dbReference type="EMBL" id="ABR50628.1"/>
    </source>
</evidence>
<keyword evidence="1" id="KW-0812">Transmembrane</keyword>
<evidence type="ECO:0000313" key="3">
    <source>
        <dbReference type="Proteomes" id="UP000001572"/>
    </source>
</evidence>
<keyword evidence="1" id="KW-1133">Transmembrane helix</keyword>
<dbReference type="OrthoDB" id="2692108at2"/>
<accession>A6TWR0</accession>
<dbReference type="EMBL" id="CP000724">
    <property type="protein sequence ID" value="ABR50628.1"/>
    <property type="molecule type" value="Genomic_DNA"/>
</dbReference>
<dbReference type="Proteomes" id="UP000001572">
    <property type="component" value="Chromosome"/>
</dbReference>
<evidence type="ECO:0000256" key="1">
    <source>
        <dbReference type="SAM" id="Phobius"/>
    </source>
</evidence>
<dbReference type="RefSeq" id="WP_012065516.1">
    <property type="nucleotide sequence ID" value="NC_009633.1"/>
</dbReference>
<feature type="transmembrane region" description="Helical" evidence="1">
    <location>
        <begin position="69"/>
        <end position="89"/>
    </location>
</feature>